<dbReference type="EMBL" id="CP068393">
    <property type="protein sequence ID" value="QUC67353.1"/>
    <property type="molecule type" value="Genomic_DNA"/>
</dbReference>
<reference evidence="1" key="1">
    <citation type="submission" date="2021-01" db="EMBL/GenBank/DDBJ databases">
        <title>Complete genome sequence of Clostridiales bacterium R-7.</title>
        <authorList>
            <person name="Mahoney-Kurpe S.C."/>
            <person name="Palevich N."/>
            <person name="Koike S."/>
            <person name="Moon C.D."/>
            <person name="Attwood G.T."/>
        </authorList>
    </citation>
    <scope>NUCLEOTIDE SEQUENCE</scope>
    <source>
        <strain evidence="1">R-7</strain>
    </source>
</reference>
<evidence type="ECO:0000313" key="2">
    <source>
        <dbReference type="Proteomes" id="UP000682782"/>
    </source>
</evidence>
<dbReference type="Proteomes" id="UP000682782">
    <property type="component" value="Chromosome"/>
</dbReference>
<gene>
    <name evidence="1" type="ORF">JYE49_01190</name>
</gene>
<protein>
    <submittedName>
        <fullName evidence="1">Polysaccharide deacetylase family protein</fullName>
    </submittedName>
</protein>
<sequence length="451" mass="51238">MRKTIRAALALLAVICLLTGTAGSALSETLQECHKVTNKAEITTQKNKSQVKLWHVETAYPAVTEEINGIASAWADELGPDLPKAGNNGKKNSRLDVEIRYSRTGLHWMSFLVQARTTYHQQLKAQKFTTRTYNMETGEQIRLTDVFDDTDEVWAMLGDKVRQALSDYWPDEEPDEEKLNSLCTQEALEEADFTLHGMSLVLHYPAEILYPNHFTLMDVTLFYPEIRDMMTEAGRTETNNEAYYKTCALTFDDGPSAKNTPGVLDALMETGARGTFFVIGNRIKENRWLVQREHDNGNAIGAHNWHHGNVTKSSGSALRAMPQKVNTAMIKSIGIPVRYDRVPGGRYPRMVEVKVGWAYIQWSLDTYDWRGLSTSAVLNKVKKKLHDGDIILCHDIKDHTPESTRQIVRYLEEEGYMPLTIDELFAKDGVTLEKYKVYYRCDQGDTSIRKD</sequence>
<keyword evidence="2" id="KW-1185">Reference proteome</keyword>
<accession>A0AC61N7X5</accession>
<proteinExistence type="predicted"/>
<organism evidence="1 2">
    <name type="scientific">Aristaeella hokkaidonensis</name>
    <dbReference type="NCBI Taxonomy" id="3046382"/>
    <lineage>
        <taxon>Bacteria</taxon>
        <taxon>Bacillati</taxon>
        <taxon>Bacillota</taxon>
        <taxon>Clostridia</taxon>
        <taxon>Eubacteriales</taxon>
        <taxon>Aristaeellaceae</taxon>
        <taxon>Aristaeella</taxon>
    </lineage>
</organism>
<name>A0AC61N7X5_9FIRM</name>
<evidence type="ECO:0000313" key="1">
    <source>
        <dbReference type="EMBL" id="QUC67353.1"/>
    </source>
</evidence>